<evidence type="ECO:0008006" key="3">
    <source>
        <dbReference type="Google" id="ProtNLM"/>
    </source>
</evidence>
<keyword evidence="2" id="KW-1185">Reference proteome</keyword>
<dbReference type="RefSeq" id="XP_050506423.1">
    <property type="nucleotide sequence ID" value="XM_050650466.1"/>
</dbReference>
<organism evidence="1 2">
    <name type="scientific">Diabrotica virgifera virgifera</name>
    <name type="common">western corn rootworm</name>
    <dbReference type="NCBI Taxonomy" id="50390"/>
    <lineage>
        <taxon>Eukaryota</taxon>
        <taxon>Metazoa</taxon>
        <taxon>Ecdysozoa</taxon>
        <taxon>Arthropoda</taxon>
        <taxon>Hexapoda</taxon>
        <taxon>Insecta</taxon>
        <taxon>Pterygota</taxon>
        <taxon>Neoptera</taxon>
        <taxon>Endopterygota</taxon>
        <taxon>Coleoptera</taxon>
        <taxon>Polyphaga</taxon>
        <taxon>Cucujiformia</taxon>
        <taxon>Chrysomeloidea</taxon>
        <taxon>Chrysomelidae</taxon>
        <taxon>Galerucinae</taxon>
        <taxon>Diabroticina</taxon>
        <taxon>Diabroticites</taxon>
        <taxon>Diabrotica</taxon>
    </lineage>
</organism>
<protein>
    <recommendedName>
        <fullName evidence="3">Biogenesis of lysosome-related organelles complex 1 subunit 5</fullName>
    </recommendedName>
</protein>
<dbReference type="Proteomes" id="UP001652700">
    <property type="component" value="Unplaced"/>
</dbReference>
<dbReference type="GeneID" id="126884522"/>
<sequence length="107" mass="12576">MEGEQLAKVTIPTVGEIEDDPRIALEKFKNNLENFKLKMQAFGGCLEYMQNSKMNERKKTEFVKDAKSKMDDMAKEMCELINRDVSDIQHKMELFWNELQENIVLNE</sequence>
<dbReference type="EnsemblMetazoa" id="XM_050650466.1">
    <property type="protein sequence ID" value="XP_050506423.1"/>
    <property type="gene ID" value="LOC126884522"/>
</dbReference>
<proteinExistence type="predicted"/>
<name>A0ABM5K8A6_DIAVI</name>
<reference evidence="1" key="1">
    <citation type="submission" date="2025-05" db="UniProtKB">
        <authorList>
            <consortium name="EnsemblMetazoa"/>
        </authorList>
    </citation>
    <scope>IDENTIFICATION</scope>
</reference>
<accession>A0ABM5K8A6</accession>
<evidence type="ECO:0000313" key="2">
    <source>
        <dbReference type="Proteomes" id="UP001652700"/>
    </source>
</evidence>
<evidence type="ECO:0000313" key="1">
    <source>
        <dbReference type="EnsemblMetazoa" id="XP_050506423.1"/>
    </source>
</evidence>